<dbReference type="AlphaFoldDB" id="G2QMH1"/>
<dbReference type="InterPro" id="IPR050425">
    <property type="entry name" value="NAD(P)_dehydrat-like"/>
</dbReference>
<dbReference type="InterPro" id="IPR036291">
    <property type="entry name" value="NAD(P)-bd_dom_sf"/>
</dbReference>
<reference evidence="4 5" key="1">
    <citation type="journal article" date="2011" name="Nat. Biotechnol.">
        <title>Comparative genomic analysis of the thermophilic biomass-degrading fungi Myceliophthora thermophila and Thielavia terrestris.</title>
        <authorList>
            <person name="Berka R.M."/>
            <person name="Grigoriev I.V."/>
            <person name="Otillar R."/>
            <person name="Salamov A."/>
            <person name="Grimwood J."/>
            <person name="Reid I."/>
            <person name="Ishmael N."/>
            <person name="John T."/>
            <person name="Darmond C."/>
            <person name="Moisan M.-C."/>
            <person name="Henrissat B."/>
            <person name="Coutinho P.M."/>
            <person name="Lombard V."/>
            <person name="Natvig D.O."/>
            <person name="Lindquist E."/>
            <person name="Schmutz J."/>
            <person name="Lucas S."/>
            <person name="Harris P."/>
            <person name="Powlowski J."/>
            <person name="Bellemare A."/>
            <person name="Taylor D."/>
            <person name="Butler G."/>
            <person name="de Vries R.P."/>
            <person name="Allijn I.E."/>
            <person name="van den Brink J."/>
            <person name="Ushinsky S."/>
            <person name="Storms R."/>
            <person name="Powell A.J."/>
            <person name="Paulsen I.T."/>
            <person name="Elbourne L.D.H."/>
            <person name="Baker S.E."/>
            <person name="Magnuson J."/>
            <person name="LaBoissiere S."/>
            <person name="Clutterbuck A.J."/>
            <person name="Martinez D."/>
            <person name="Wogulis M."/>
            <person name="de Leon A.L."/>
            <person name="Rey M.W."/>
            <person name="Tsang A."/>
        </authorList>
    </citation>
    <scope>NUCLEOTIDE SEQUENCE [LARGE SCALE GENOMIC DNA]</scope>
    <source>
        <strain evidence="5">ATCC 42464 / BCRC 31852 / DSM 1799</strain>
    </source>
</reference>
<dbReference type="RefSeq" id="XP_003666396.1">
    <property type="nucleotide sequence ID" value="XM_003666348.1"/>
</dbReference>
<dbReference type="STRING" id="573729.G2QMH1"/>
<dbReference type="Gene3D" id="3.40.50.720">
    <property type="entry name" value="NAD(P)-binding Rossmann-like Domain"/>
    <property type="match status" value="1"/>
</dbReference>
<accession>G2QMH1</accession>
<feature type="domain" description="NAD-dependent epimerase/dehydratase" evidence="3">
    <location>
        <begin position="7"/>
        <end position="267"/>
    </location>
</feature>
<dbReference type="OMA" id="DGINCTM"/>
<dbReference type="EMBL" id="CP003007">
    <property type="protein sequence ID" value="AEO61151.1"/>
    <property type="molecule type" value="Genomic_DNA"/>
</dbReference>
<dbReference type="eggNOG" id="KOG1502">
    <property type="taxonomic scope" value="Eukaryota"/>
</dbReference>
<dbReference type="HOGENOM" id="CLU_007383_9_2_1"/>
<dbReference type="OrthoDB" id="2735536at2759"/>
<dbReference type="VEuPathDB" id="FungiDB:MYCTH_2311038"/>
<evidence type="ECO:0000256" key="1">
    <source>
        <dbReference type="ARBA" id="ARBA00023002"/>
    </source>
</evidence>
<keyword evidence="1" id="KW-0560">Oxidoreductase</keyword>
<gene>
    <name evidence="4" type="ORF">MYCTH_2311038</name>
</gene>
<dbReference type="Proteomes" id="UP000007322">
    <property type="component" value="Chromosome 6"/>
</dbReference>
<protein>
    <recommendedName>
        <fullName evidence="3">NAD-dependent epimerase/dehydratase domain-containing protein</fullName>
    </recommendedName>
</protein>
<name>G2QMH1_THET4</name>
<organism evidence="4 5">
    <name type="scientific">Thermothelomyces thermophilus (strain ATCC 42464 / BCRC 31852 / DSM 1799)</name>
    <name type="common">Sporotrichum thermophile</name>
    <dbReference type="NCBI Taxonomy" id="573729"/>
    <lineage>
        <taxon>Eukaryota</taxon>
        <taxon>Fungi</taxon>
        <taxon>Dikarya</taxon>
        <taxon>Ascomycota</taxon>
        <taxon>Pezizomycotina</taxon>
        <taxon>Sordariomycetes</taxon>
        <taxon>Sordariomycetidae</taxon>
        <taxon>Sordariales</taxon>
        <taxon>Chaetomiaceae</taxon>
        <taxon>Thermothelomyces</taxon>
    </lineage>
</organism>
<dbReference type="SUPFAM" id="SSF51735">
    <property type="entry name" value="NAD(P)-binding Rossmann-fold domains"/>
    <property type="match status" value="1"/>
</dbReference>
<evidence type="ECO:0000313" key="4">
    <source>
        <dbReference type="EMBL" id="AEO61151.1"/>
    </source>
</evidence>
<dbReference type="PANTHER" id="PTHR10366:SF564">
    <property type="entry name" value="STEROL-4-ALPHA-CARBOXYLATE 3-DEHYDROGENASE, DECARBOXYLATING"/>
    <property type="match status" value="1"/>
</dbReference>
<dbReference type="PANTHER" id="PTHR10366">
    <property type="entry name" value="NAD DEPENDENT EPIMERASE/DEHYDRATASE"/>
    <property type="match status" value="1"/>
</dbReference>
<dbReference type="InterPro" id="IPR001509">
    <property type="entry name" value="Epimerase_deHydtase"/>
</dbReference>
<evidence type="ECO:0000313" key="5">
    <source>
        <dbReference type="Proteomes" id="UP000007322"/>
    </source>
</evidence>
<evidence type="ECO:0000256" key="2">
    <source>
        <dbReference type="ARBA" id="ARBA00023445"/>
    </source>
</evidence>
<keyword evidence="5" id="KW-1185">Reference proteome</keyword>
<dbReference type="KEGG" id="mtm:MYCTH_2311038"/>
<sequence length="352" mass="38616">MARKRLVLVTGINGYIAAHTAAALFKDGYAVRGTVRARTANVENLVRKLNEYHDGDRLELVEIPDISADGAFDRAVDGVQAIAHIASPVSTTETDPAPMMRAAVQGTTSLLSSALVEARKRSGKDALKSVVFMSSMSAVFSPNRPAGHVFTESDWNDVAEEELRRLGTSAPGYTFHQASKTAAERAFWKYGKETGVEFAMTSLCPAPVFGPPLYLPEPISSLSIRIKEVYDIFEGGPIPEFSPIRSTFIDVRDVAELVLRVFEQHGEQPGARNRYVLTAQPPISPQQIADVLRESFPERREKIGEGNPGERYPRMTWKFDSSKAASLLGREWIGFRQSVVDSAKAFLGAKSV</sequence>
<proteinExistence type="inferred from homology"/>
<dbReference type="GeneID" id="11506196"/>
<evidence type="ECO:0000259" key="3">
    <source>
        <dbReference type="Pfam" id="PF01370"/>
    </source>
</evidence>
<comment type="similarity">
    <text evidence="2">Belongs to the NAD(P)-dependent epimerase/dehydratase family. Dihydroflavonol-4-reductase subfamily.</text>
</comment>
<dbReference type="InParanoid" id="G2QMH1"/>
<dbReference type="GO" id="GO:0016616">
    <property type="term" value="F:oxidoreductase activity, acting on the CH-OH group of donors, NAD or NADP as acceptor"/>
    <property type="evidence" value="ECO:0007669"/>
    <property type="project" value="TreeGrafter"/>
</dbReference>
<dbReference type="Pfam" id="PF01370">
    <property type="entry name" value="Epimerase"/>
    <property type="match status" value="1"/>
</dbReference>